<reference evidence="1 2" key="1">
    <citation type="journal article" date="2009" name="PLoS Genet.">
        <title>The genome of Nectria haematococca: contribution of supernumerary chromosomes to gene expansion.</title>
        <authorList>
            <person name="Coleman J.J."/>
            <person name="Rounsley S.D."/>
            <person name="Rodriguez-Carres M."/>
            <person name="Kuo A."/>
            <person name="Wasmann C.C."/>
            <person name="Grimwood J."/>
            <person name="Schmutz J."/>
            <person name="Taga M."/>
            <person name="White G.J."/>
            <person name="Zhou S."/>
            <person name="Schwartz D.C."/>
            <person name="Freitag M."/>
            <person name="Ma L.J."/>
            <person name="Danchin E.G."/>
            <person name="Henrissat B."/>
            <person name="Coutinho P.M."/>
            <person name="Nelson D.R."/>
            <person name="Straney D."/>
            <person name="Napoli C.A."/>
            <person name="Barker B.M."/>
            <person name="Gribskov M."/>
            <person name="Rep M."/>
            <person name="Kroken S."/>
            <person name="Molnar I."/>
            <person name="Rensing C."/>
            <person name="Kennell J.C."/>
            <person name="Zamora J."/>
            <person name="Farman M.L."/>
            <person name="Selker E.U."/>
            <person name="Salamov A."/>
            <person name="Shapiro H."/>
            <person name="Pangilinan J."/>
            <person name="Lindquist E."/>
            <person name="Lamers C."/>
            <person name="Grigoriev I.V."/>
            <person name="Geiser D.M."/>
            <person name="Covert S.F."/>
            <person name="Temporini E."/>
            <person name="Vanetten H.D."/>
        </authorList>
    </citation>
    <scope>NUCLEOTIDE SEQUENCE [LARGE SCALE GENOMIC DNA]</scope>
    <source>
        <strain evidence="2">ATCC MYA-4622 / CBS 123669 / FGSC 9596 / NRRL 45880 / 77-13-4</strain>
    </source>
</reference>
<evidence type="ECO:0000313" key="2">
    <source>
        <dbReference type="Proteomes" id="UP000005206"/>
    </source>
</evidence>
<dbReference type="InParanoid" id="C7ZF98"/>
<dbReference type="STRING" id="660122.C7ZF98"/>
<dbReference type="Proteomes" id="UP000005206">
    <property type="component" value="Chromosome 3"/>
</dbReference>
<dbReference type="VEuPathDB" id="FungiDB:NECHADRAFT_78390"/>
<dbReference type="KEGG" id="nhe:NECHADRAFT_78390"/>
<dbReference type="EMBL" id="GG698923">
    <property type="protein sequence ID" value="EEU37183.1"/>
    <property type="molecule type" value="Genomic_DNA"/>
</dbReference>
<sequence length="178" mass="20542">MYVTTYYTDELATTLPKHYHISPFTMGYDCGFDIYPRLEVTVENKDAYQQFLDDIIAIYEGVHDDEGRRDDGKILEMPGDTAHSDKVNICFMVGECPRMPASPDRCNYFLRFSSKISGRLTAPAEPYIRSVYIIAKRNFGSRVHFWNDLHGQSGCYGWKQVNDAEKELRELEAAKWST</sequence>
<protein>
    <submittedName>
        <fullName evidence="1">Uncharacterized protein</fullName>
    </submittedName>
</protein>
<dbReference type="AlphaFoldDB" id="C7ZF98"/>
<dbReference type="OrthoDB" id="265717at2759"/>
<dbReference type="GeneID" id="9665040"/>
<dbReference type="RefSeq" id="XP_003042896.1">
    <property type="nucleotide sequence ID" value="XM_003042850.1"/>
</dbReference>
<gene>
    <name evidence="1" type="ORF">NECHADRAFT_78390</name>
</gene>
<dbReference type="OMA" id="NRAEWEV"/>
<evidence type="ECO:0000313" key="1">
    <source>
        <dbReference type="EMBL" id="EEU37183.1"/>
    </source>
</evidence>
<dbReference type="HOGENOM" id="CLU_123440_0_0_1"/>
<keyword evidence="2" id="KW-1185">Reference proteome</keyword>
<accession>C7ZF98</accession>
<dbReference type="eggNOG" id="ENOG502RJ7F">
    <property type="taxonomic scope" value="Eukaryota"/>
</dbReference>
<name>C7ZF98_FUSV7</name>
<organism evidence="1 2">
    <name type="scientific">Fusarium vanettenii (strain ATCC MYA-4622 / CBS 123669 / FGSC 9596 / NRRL 45880 / 77-13-4)</name>
    <name type="common">Fusarium solani subsp. pisi</name>
    <dbReference type="NCBI Taxonomy" id="660122"/>
    <lineage>
        <taxon>Eukaryota</taxon>
        <taxon>Fungi</taxon>
        <taxon>Dikarya</taxon>
        <taxon>Ascomycota</taxon>
        <taxon>Pezizomycotina</taxon>
        <taxon>Sordariomycetes</taxon>
        <taxon>Hypocreomycetidae</taxon>
        <taxon>Hypocreales</taxon>
        <taxon>Nectriaceae</taxon>
        <taxon>Fusarium</taxon>
        <taxon>Fusarium solani species complex</taxon>
        <taxon>Fusarium vanettenii</taxon>
    </lineage>
</organism>
<proteinExistence type="predicted"/>